<evidence type="ECO:0000313" key="8">
    <source>
        <dbReference type="EMBL" id="PON20665.1"/>
    </source>
</evidence>
<feature type="domain" description="Zn(2)-C6 fungal-type" evidence="7">
    <location>
        <begin position="20"/>
        <end position="52"/>
    </location>
</feature>
<evidence type="ECO:0000259" key="7">
    <source>
        <dbReference type="PROSITE" id="PS50048"/>
    </source>
</evidence>
<proteinExistence type="predicted"/>
<protein>
    <recommendedName>
        <fullName evidence="7">Zn(2)-C6 fungal-type domain-containing protein</fullName>
    </recommendedName>
</protein>
<feature type="compositionally biased region" description="Low complexity" evidence="6">
    <location>
        <begin position="90"/>
        <end position="103"/>
    </location>
</feature>
<dbReference type="EMBL" id="JPDN02000063">
    <property type="protein sequence ID" value="PON20665.1"/>
    <property type="molecule type" value="Genomic_DNA"/>
</dbReference>
<keyword evidence="9" id="KW-1185">Reference proteome</keyword>
<dbReference type="PANTHER" id="PTHR31845:SF10">
    <property type="entry name" value="ZN(II)2CYS6 TRANSCRIPTION FACTOR (EUROFUNG)"/>
    <property type="match status" value="1"/>
</dbReference>
<dbReference type="STRING" id="398673.A0A2P4Z8P7"/>
<dbReference type="GO" id="GO:0008270">
    <property type="term" value="F:zinc ion binding"/>
    <property type="evidence" value="ECO:0007669"/>
    <property type="project" value="InterPro"/>
</dbReference>
<dbReference type="CDD" id="cd00067">
    <property type="entry name" value="GAL4"/>
    <property type="match status" value="1"/>
</dbReference>
<dbReference type="AlphaFoldDB" id="A0A2P4Z8P7"/>
<dbReference type="GO" id="GO:0005634">
    <property type="term" value="C:nucleus"/>
    <property type="evidence" value="ECO:0007669"/>
    <property type="project" value="UniProtKB-SubCell"/>
</dbReference>
<dbReference type="GO" id="GO:0000981">
    <property type="term" value="F:DNA-binding transcription factor activity, RNA polymerase II-specific"/>
    <property type="evidence" value="ECO:0007669"/>
    <property type="project" value="InterPro"/>
</dbReference>
<dbReference type="PROSITE" id="PS00463">
    <property type="entry name" value="ZN2_CY6_FUNGAL_1"/>
    <property type="match status" value="1"/>
</dbReference>
<dbReference type="RefSeq" id="XP_018657087.1">
    <property type="nucleotide sequence ID" value="XM_018809685.1"/>
</dbReference>
<comment type="subcellular location">
    <subcellularLocation>
        <location evidence="1">Nucleus</location>
    </subcellularLocation>
</comment>
<sequence length="685" mass="75844">MEPVGAASKTSTNDAVKRRACANCTAAKTKCARRAGDRHCERCSRLGKHCIYFDLPQTRRKQRMTRRLEGLESRFDGLVAQLSAPPKEGSSSSFTDDAISSPSFRPVDRPVPSSALPLPAADRSGPLQSTSWTSAIPPPHIGIPMFTTGVSSGYVDILSRGILTEERAEVLLADFRLHHTPLFPFVVLSSETTASKMRQESPLLFLVAISIALCTEPPLQKLLGEEFQAIISSQLMKQVDRSLDALQALLAFTAWNHYFTVPQGHSQLFLQTQLCVTSVYHLNLDMGGATTPTEIRALLGTYYLSACIATGSVSRALRRSHVMKYSKRIEEYCDRLATAQEYETDRLIRPLVLSESLCCRVSDTFRYDDLDANNSIRGNAAVRAMVDGFLNELELIKMLSATDTSLTEIEFSYIQSYIQEGAFHHELWDTESLPAAQDKAQSRRAHGGELLVCSPVRATMLWRMLDSNKTCIRHFLATAETTMLRMPHTVILRLCYVLANLIRLTFTSIDGSSMPSKSEAAFISSQQYLYRSNIAHPIAQPISESANTLHLIEEMAAKVETCLKSPFAALDGSNAIVNGFALKLKRLSSAYRSKLQSTNAGFFPSSGGTEPMVDCLENGNLGLARPVQVDQLQTNNPLDGRQTETTSERTADAQSHFWTLPEEAQAFDFDEREWESILASFTLPV</sequence>
<dbReference type="PROSITE" id="PS50048">
    <property type="entry name" value="ZN2_CY6_FUNGAL_2"/>
    <property type="match status" value="1"/>
</dbReference>
<feature type="region of interest" description="Disordered" evidence="6">
    <location>
        <begin position="82"/>
        <end position="129"/>
    </location>
</feature>
<gene>
    <name evidence="8" type="ORF">TGAM01_v210450</name>
</gene>
<dbReference type="Proteomes" id="UP000054821">
    <property type="component" value="Unassembled WGS sequence"/>
</dbReference>
<keyword evidence="3" id="KW-0238">DNA-binding</keyword>
<dbReference type="Gene3D" id="4.10.240.10">
    <property type="entry name" value="Zn(2)-C6 fungal-type DNA-binding domain"/>
    <property type="match status" value="1"/>
</dbReference>
<evidence type="ECO:0000256" key="5">
    <source>
        <dbReference type="ARBA" id="ARBA00023242"/>
    </source>
</evidence>
<evidence type="ECO:0000256" key="4">
    <source>
        <dbReference type="ARBA" id="ARBA00023163"/>
    </source>
</evidence>
<dbReference type="SUPFAM" id="SSF57701">
    <property type="entry name" value="Zn2/Cys6 DNA-binding domain"/>
    <property type="match status" value="1"/>
</dbReference>
<comment type="caution">
    <text evidence="8">The sequence shown here is derived from an EMBL/GenBank/DDBJ whole genome shotgun (WGS) entry which is preliminary data.</text>
</comment>
<dbReference type="GO" id="GO:0000976">
    <property type="term" value="F:transcription cis-regulatory region binding"/>
    <property type="evidence" value="ECO:0007669"/>
    <property type="project" value="TreeGrafter"/>
</dbReference>
<dbReference type="GeneID" id="29989768"/>
<organism evidence="8 9">
    <name type="scientific">Trichoderma gamsii</name>
    <dbReference type="NCBI Taxonomy" id="398673"/>
    <lineage>
        <taxon>Eukaryota</taxon>
        <taxon>Fungi</taxon>
        <taxon>Dikarya</taxon>
        <taxon>Ascomycota</taxon>
        <taxon>Pezizomycotina</taxon>
        <taxon>Sordariomycetes</taxon>
        <taxon>Hypocreomycetidae</taxon>
        <taxon>Hypocreales</taxon>
        <taxon>Hypocreaceae</taxon>
        <taxon>Trichoderma</taxon>
    </lineage>
</organism>
<accession>A0A2P4Z8P7</accession>
<name>A0A2P4Z8P7_9HYPO</name>
<evidence type="ECO:0000256" key="6">
    <source>
        <dbReference type="SAM" id="MobiDB-lite"/>
    </source>
</evidence>
<feature type="compositionally biased region" description="Low complexity" evidence="6">
    <location>
        <begin position="112"/>
        <end position="121"/>
    </location>
</feature>
<dbReference type="InterPro" id="IPR051089">
    <property type="entry name" value="prtT"/>
</dbReference>
<evidence type="ECO:0000313" key="9">
    <source>
        <dbReference type="Proteomes" id="UP000054821"/>
    </source>
</evidence>
<dbReference type="InterPro" id="IPR036864">
    <property type="entry name" value="Zn2-C6_fun-type_DNA-bd_sf"/>
</dbReference>
<dbReference type="PANTHER" id="PTHR31845">
    <property type="entry name" value="FINGER DOMAIN PROTEIN, PUTATIVE-RELATED"/>
    <property type="match status" value="1"/>
</dbReference>
<dbReference type="InterPro" id="IPR001138">
    <property type="entry name" value="Zn2Cys6_DnaBD"/>
</dbReference>
<evidence type="ECO:0000256" key="1">
    <source>
        <dbReference type="ARBA" id="ARBA00004123"/>
    </source>
</evidence>
<reference evidence="8 9" key="1">
    <citation type="journal article" date="2016" name="Genome Announc.">
        <title>Draft Whole-Genome Sequence of Trichoderma gamsii T6085, a Promising Biocontrol Agent of Fusarium Head Blight on Wheat.</title>
        <authorList>
            <person name="Baroncelli R."/>
            <person name="Zapparata A."/>
            <person name="Piaggeschi G."/>
            <person name="Sarrocco S."/>
            <person name="Vannacci G."/>
        </authorList>
    </citation>
    <scope>NUCLEOTIDE SEQUENCE [LARGE SCALE GENOMIC DNA]</scope>
    <source>
        <strain evidence="8 9">T6085</strain>
    </source>
</reference>
<keyword evidence="4" id="KW-0804">Transcription</keyword>
<feature type="region of interest" description="Disordered" evidence="6">
    <location>
        <begin position="630"/>
        <end position="652"/>
    </location>
</feature>
<keyword evidence="5" id="KW-0539">Nucleus</keyword>
<evidence type="ECO:0000256" key="2">
    <source>
        <dbReference type="ARBA" id="ARBA00023015"/>
    </source>
</evidence>
<dbReference type="SMART" id="SM00066">
    <property type="entry name" value="GAL4"/>
    <property type="match status" value="1"/>
</dbReference>
<evidence type="ECO:0000256" key="3">
    <source>
        <dbReference type="ARBA" id="ARBA00023125"/>
    </source>
</evidence>
<keyword evidence="2" id="KW-0805">Transcription regulation</keyword>